<dbReference type="EMBL" id="JARKNE010000012">
    <property type="protein sequence ID" value="KAK5774829.1"/>
    <property type="molecule type" value="Genomic_DNA"/>
</dbReference>
<evidence type="ECO:0000313" key="2">
    <source>
        <dbReference type="Proteomes" id="UP001358586"/>
    </source>
</evidence>
<gene>
    <name evidence="1" type="ORF">PVK06_042690</name>
</gene>
<proteinExistence type="predicted"/>
<keyword evidence="2" id="KW-1185">Reference proteome</keyword>
<dbReference type="Proteomes" id="UP001358586">
    <property type="component" value="Chromosome 12"/>
</dbReference>
<reference evidence="1 2" key="1">
    <citation type="submission" date="2023-03" db="EMBL/GenBank/DDBJ databases">
        <title>WGS of Gossypium arboreum.</title>
        <authorList>
            <person name="Yu D."/>
        </authorList>
    </citation>
    <scope>NUCLEOTIDE SEQUENCE [LARGE SCALE GENOMIC DNA]</scope>
    <source>
        <tissue evidence="1">Leaf</tissue>
    </source>
</reference>
<evidence type="ECO:0000313" key="1">
    <source>
        <dbReference type="EMBL" id="KAK5774829.1"/>
    </source>
</evidence>
<comment type="caution">
    <text evidence="1">The sequence shown here is derived from an EMBL/GenBank/DDBJ whole genome shotgun (WGS) entry which is preliminary data.</text>
</comment>
<accession>A0ABR0MNZ1</accession>
<sequence>MSESRTSSNGRADVTASIACVTTLKAICLAQAQLQRCVVTDLVFWHSVPYVATLNSSCCNIVTNLESSYL</sequence>
<protein>
    <submittedName>
        <fullName evidence="1">Uncharacterized protein</fullName>
    </submittedName>
</protein>
<name>A0ABR0MNZ1_GOSAR</name>
<organism evidence="1 2">
    <name type="scientific">Gossypium arboreum</name>
    <name type="common">Tree cotton</name>
    <name type="synonym">Gossypium nanking</name>
    <dbReference type="NCBI Taxonomy" id="29729"/>
    <lineage>
        <taxon>Eukaryota</taxon>
        <taxon>Viridiplantae</taxon>
        <taxon>Streptophyta</taxon>
        <taxon>Embryophyta</taxon>
        <taxon>Tracheophyta</taxon>
        <taxon>Spermatophyta</taxon>
        <taxon>Magnoliopsida</taxon>
        <taxon>eudicotyledons</taxon>
        <taxon>Gunneridae</taxon>
        <taxon>Pentapetalae</taxon>
        <taxon>rosids</taxon>
        <taxon>malvids</taxon>
        <taxon>Malvales</taxon>
        <taxon>Malvaceae</taxon>
        <taxon>Malvoideae</taxon>
        <taxon>Gossypium</taxon>
    </lineage>
</organism>